<evidence type="ECO:0000259" key="1">
    <source>
        <dbReference type="Pfam" id="PF17131"/>
    </source>
</evidence>
<organism evidence="2">
    <name type="scientific">marine metagenome</name>
    <dbReference type="NCBI Taxonomy" id="408172"/>
    <lineage>
        <taxon>unclassified sequences</taxon>
        <taxon>metagenomes</taxon>
        <taxon>ecological metagenomes</taxon>
    </lineage>
</organism>
<dbReference type="InterPro" id="IPR033399">
    <property type="entry name" value="TP_0789-like"/>
</dbReference>
<protein>
    <recommendedName>
        <fullName evidence="1">Uncharacterized protein TP-0789 domain-containing protein</fullName>
    </recommendedName>
</protein>
<accession>A0A381ZDD5</accession>
<reference evidence="2" key="1">
    <citation type="submission" date="2018-05" db="EMBL/GenBank/DDBJ databases">
        <authorList>
            <person name="Lanie J.A."/>
            <person name="Ng W.-L."/>
            <person name="Kazmierczak K.M."/>
            <person name="Andrzejewski T.M."/>
            <person name="Davidsen T.M."/>
            <person name="Wayne K.J."/>
            <person name="Tettelin H."/>
            <person name="Glass J.I."/>
            <person name="Rusch D."/>
            <person name="Podicherti R."/>
            <person name="Tsui H.-C.T."/>
            <person name="Winkler M.E."/>
        </authorList>
    </citation>
    <scope>NUCLEOTIDE SEQUENCE</scope>
</reference>
<gene>
    <name evidence="2" type="ORF">METZ01_LOCUS139988</name>
</gene>
<dbReference type="CDD" id="cd16329">
    <property type="entry name" value="LolA_like"/>
    <property type="match status" value="1"/>
</dbReference>
<name>A0A381ZDD5_9ZZZZ</name>
<dbReference type="EMBL" id="UINC01020847">
    <property type="protein sequence ID" value="SVA87134.1"/>
    <property type="molecule type" value="Genomic_DNA"/>
</dbReference>
<feature type="domain" description="Uncharacterized protein TP-0789" evidence="1">
    <location>
        <begin position="71"/>
        <end position="253"/>
    </location>
</feature>
<evidence type="ECO:0000313" key="2">
    <source>
        <dbReference type="EMBL" id="SVA87134.1"/>
    </source>
</evidence>
<sequence length="257" mass="30138">MQLHKGYKMKQLTIVILFGSFLFSQTGIEIAKMMDDRPSPIDMSNKTKMVLTNAKGKTRTNAMVSKSMDANKKQIIWFLEPKDDKGVAFLKIEHDEKDDEMRMWLPAFKKVRRISSKKKGDSFMGSDLSYEDMSSRELNENDYSRLNDDVVEGKECYLIEIVPRKVAKSSYSKHVTWIEKSTLVAVKEESYDKRGKLEKRKEFKFQKLKNYYVIERVFVEDVQKKHTTEVMFSDVQVDSGIDKNLFQEKNLKRLPRD</sequence>
<dbReference type="AlphaFoldDB" id="A0A381ZDD5"/>
<dbReference type="Pfam" id="PF17131">
    <property type="entry name" value="LolA_like"/>
    <property type="match status" value="1"/>
</dbReference>
<dbReference type="Gene3D" id="2.50.20.10">
    <property type="entry name" value="Lipoprotein localisation LolA/LolB/LppX"/>
    <property type="match status" value="1"/>
</dbReference>
<proteinExistence type="predicted"/>